<dbReference type="InterPro" id="IPR029058">
    <property type="entry name" value="AB_hydrolase_fold"/>
</dbReference>
<dbReference type="Gene3D" id="3.40.50.1820">
    <property type="entry name" value="alpha/beta hydrolase"/>
    <property type="match status" value="1"/>
</dbReference>
<dbReference type="Pfam" id="PF12697">
    <property type="entry name" value="Abhydrolase_6"/>
    <property type="match status" value="1"/>
</dbReference>
<sequence>MASPELPRPGQFRCSVGPFKAMLRWVEWGPPDGMPVVCVHGLTRNGRDFDALALRLAARGRRVICPDVFGRGNSDWLPDGKFYNVPAYALAFRGFLAHLPKPYDWVGTSMGGLIGMAIGAIPGLSPRRLVLNDVGPFLPARALTRIAAYLAVRHDFASLEEVETHLRLVHAAFGDLPDVAWHHMAETSSRRTPDGRLVMHYDPAIADPVVGAPVVDVDLWPVWKTLAQPILVIRGAESDLLDEATAAAMAARPDTRLAVFPRCGHAPALIDSDQTAVVAEFLS</sequence>
<name>A0A940MRT2_9PROT</name>
<comment type="caution">
    <text evidence="2">The sequence shown here is derived from an EMBL/GenBank/DDBJ whole genome shotgun (WGS) entry which is preliminary data.</text>
</comment>
<dbReference type="EMBL" id="JAGIZA010000003">
    <property type="protein sequence ID" value="MBP0492289.1"/>
    <property type="molecule type" value="Genomic_DNA"/>
</dbReference>
<dbReference type="RefSeq" id="WP_209371747.1">
    <property type="nucleotide sequence ID" value="NZ_JAGIZA010000003.1"/>
</dbReference>
<dbReference type="PANTHER" id="PTHR43194">
    <property type="entry name" value="HYDROLASE ALPHA/BETA FOLD FAMILY"/>
    <property type="match status" value="1"/>
</dbReference>
<proteinExistence type="predicted"/>
<dbReference type="InterPro" id="IPR050228">
    <property type="entry name" value="Carboxylesterase_BioH"/>
</dbReference>
<evidence type="ECO:0000313" key="2">
    <source>
        <dbReference type="EMBL" id="MBP0492289.1"/>
    </source>
</evidence>
<protein>
    <submittedName>
        <fullName evidence="2">Alpha/beta hydrolase</fullName>
    </submittedName>
</protein>
<reference evidence="2" key="1">
    <citation type="submission" date="2021-03" db="EMBL/GenBank/DDBJ databases">
        <authorList>
            <person name="So Y."/>
        </authorList>
    </citation>
    <scope>NUCLEOTIDE SEQUENCE</scope>
    <source>
        <strain evidence="2">SG15</strain>
    </source>
</reference>
<keyword evidence="3" id="KW-1185">Reference proteome</keyword>
<dbReference type="Proteomes" id="UP000677537">
    <property type="component" value="Unassembled WGS sequence"/>
</dbReference>
<feature type="domain" description="AB hydrolase-1" evidence="1">
    <location>
        <begin position="36"/>
        <end position="279"/>
    </location>
</feature>
<evidence type="ECO:0000313" key="3">
    <source>
        <dbReference type="Proteomes" id="UP000677537"/>
    </source>
</evidence>
<gene>
    <name evidence="2" type="ORF">J5Y10_05800</name>
</gene>
<organism evidence="2 3">
    <name type="scientific">Roseomonas indoligenes</name>
    <dbReference type="NCBI Taxonomy" id="2820811"/>
    <lineage>
        <taxon>Bacteria</taxon>
        <taxon>Pseudomonadati</taxon>
        <taxon>Pseudomonadota</taxon>
        <taxon>Alphaproteobacteria</taxon>
        <taxon>Acetobacterales</taxon>
        <taxon>Roseomonadaceae</taxon>
        <taxon>Roseomonas</taxon>
    </lineage>
</organism>
<dbReference type="PANTHER" id="PTHR43194:SF2">
    <property type="entry name" value="PEROXISOMAL MEMBRANE PROTEIN LPX1"/>
    <property type="match status" value="1"/>
</dbReference>
<dbReference type="InterPro" id="IPR000073">
    <property type="entry name" value="AB_hydrolase_1"/>
</dbReference>
<dbReference type="AlphaFoldDB" id="A0A940MRT2"/>
<dbReference type="GO" id="GO:0016787">
    <property type="term" value="F:hydrolase activity"/>
    <property type="evidence" value="ECO:0007669"/>
    <property type="project" value="UniProtKB-KW"/>
</dbReference>
<evidence type="ECO:0000259" key="1">
    <source>
        <dbReference type="Pfam" id="PF12697"/>
    </source>
</evidence>
<accession>A0A940MRT2</accession>
<dbReference type="SUPFAM" id="SSF53474">
    <property type="entry name" value="alpha/beta-Hydrolases"/>
    <property type="match status" value="1"/>
</dbReference>
<dbReference type="PRINTS" id="PR00111">
    <property type="entry name" value="ABHYDROLASE"/>
</dbReference>
<keyword evidence="2" id="KW-0378">Hydrolase</keyword>